<accession>A0A5D2CEJ8</accession>
<gene>
    <name evidence="1" type="ORF">ES288_D05G025100v1</name>
</gene>
<keyword evidence="2" id="KW-1185">Reference proteome</keyword>
<name>A0A5D2CEJ8_GOSDA</name>
<protein>
    <submittedName>
        <fullName evidence="1">Uncharacterized protein</fullName>
    </submittedName>
</protein>
<dbReference type="Proteomes" id="UP000323506">
    <property type="component" value="Chromosome D05"/>
</dbReference>
<proteinExistence type="predicted"/>
<reference evidence="1 2" key="1">
    <citation type="submission" date="2019-06" db="EMBL/GenBank/DDBJ databases">
        <title>WGS assembly of Gossypium darwinii.</title>
        <authorList>
            <person name="Chen Z.J."/>
            <person name="Sreedasyam A."/>
            <person name="Ando A."/>
            <person name="Song Q."/>
            <person name="De L."/>
            <person name="Hulse-Kemp A."/>
            <person name="Ding M."/>
            <person name="Ye W."/>
            <person name="Kirkbride R."/>
            <person name="Jenkins J."/>
            <person name="Plott C."/>
            <person name="Lovell J."/>
            <person name="Lin Y.-M."/>
            <person name="Vaughn R."/>
            <person name="Liu B."/>
            <person name="Li W."/>
            <person name="Simpson S."/>
            <person name="Scheffler B."/>
            <person name="Saski C."/>
            <person name="Grover C."/>
            <person name="Hu G."/>
            <person name="Conover J."/>
            <person name="Carlson J."/>
            <person name="Shu S."/>
            <person name="Boston L."/>
            <person name="Williams M."/>
            <person name="Peterson D."/>
            <person name="Mcgee K."/>
            <person name="Jones D."/>
            <person name="Wendel J."/>
            <person name="Stelly D."/>
            <person name="Grimwood J."/>
            <person name="Schmutz J."/>
        </authorList>
    </citation>
    <scope>NUCLEOTIDE SEQUENCE [LARGE SCALE GENOMIC DNA]</scope>
    <source>
        <strain evidence="1">1808015.09</strain>
    </source>
</reference>
<dbReference type="AlphaFoldDB" id="A0A5D2CEJ8"/>
<organism evidence="1 2">
    <name type="scientific">Gossypium darwinii</name>
    <name type="common">Darwin's cotton</name>
    <name type="synonym">Gossypium barbadense var. darwinii</name>
    <dbReference type="NCBI Taxonomy" id="34276"/>
    <lineage>
        <taxon>Eukaryota</taxon>
        <taxon>Viridiplantae</taxon>
        <taxon>Streptophyta</taxon>
        <taxon>Embryophyta</taxon>
        <taxon>Tracheophyta</taxon>
        <taxon>Spermatophyta</taxon>
        <taxon>Magnoliopsida</taxon>
        <taxon>eudicotyledons</taxon>
        <taxon>Gunneridae</taxon>
        <taxon>Pentapetalae</taxon>
        <taxon>rosids</taxon>
        <taxon>malvids</taxon>
        <taxon>Malvales</taxon>
        <taxon>Malvaceae</taxon>
        <taxon>Malvoideae</taxon>
        <taxon>Gossypium</taxon>
    </lineage>
</organism>
<sequence length="153" mass="15779">MLQRVAVVKVMGVACNELGEAAMGMVVVASTLRMVVVAVEEVLYMVEVKVVVESEPEEVGNKQGAAAAAVINMDKLEGSVEAVVENVVGVGVNDVAVEVTDVVVEGSYSSKELVAAGRTMEGVEVVNLVVEVGTSHNILAQVVGVKGAVVTDK</sequence>
<dbReference type="EMBL" id="CM017705">
    <property type="protein sequence ID" value="TYG66745.1"/>
    <property type="molecule type" value="Genomic_DNA"/>
</dbReference>
<evidence type="ECO:0000313" key="2">
    <source>
        <dbReference type="Proteomes" id="UP000323506"/>
    </source>
</evidence>
<evidence type="ECO:0000313" key="1">
    <source>
        <dbReference type="EMBL" id="TYG66745.1"/>
    </source>
</evidence>